<evidence type="ECO:0000313" key="12">
    <source>
        <dbReference type="EMBL" id="TCT03163.1"/>
    </source>
</evidence>
<evidence type="ECO:0000256" key="10">
    <source>
        <dbReference type="SAM" id="MobiDB-lite"/>
    </source>
</evidence>
<dbReference type="GO" id="GO:0071555">
    <property type="term" value="P:cell wall organization"/>
    <property type="evidence" value="ECO:0007669"/>
    <property type="project" value="UniProtKB-KW"/>
</dbReference>
<feature type="compositionally biased region" description="Pro residues" evidence="10">
    <location>
        <begin position="475"/>
        <end position="484"/>
    </location>
</feature>
<evidence type="ECO:0000256" key="4">
    <source>
        <dbReference type="ARBA" id="ARBA00022960"/>
    </source>
</evidence>
<comment type="caution">
    <text evidence="12">The sequence shown here is derived from an EMBL/GenBank/DDBJ whole genome shotgun (WGS) entry which is preliminary data.</text>
</comment>
<feature type="active site" description="Acyl-ester intermediate" evidence="7">
    <location>
        <position position="59"/>
    </location>
</feature>
<feature type="region of interest" description="Disordered" evidence="10">
    <location>
        <begin position="355"/>
        <end position="484"/>
    </location>
</feature>
<dbReference type="Gene3D" id="3.40.710.10">
    <property type="entry name" value="DD-peptidase/beta-lactamase superfamily"/>
    <property type="match status" value="1"/>
</dbReference>
<dbReference type="PANTHER" id="PTHR21581">
    <property type="entry name" value="D-ALANYL-D-ALANINE CARBOXYPEPTIDASE"/>
    <property type="match status" value="1"/>
</dbReference>
<dbReference type="SUPFAM" id="SSF56601">
    <property type="entry name" value="beta-lactamase/transpeptidase-like"/>
    <property type="match status" value="1"/>
</dbReference>
<dbReference type="Proteomes" id="UP000294664">
    <property type="component" value="Unassembled WGS sequence"/>
</dbReference>
<dbReference type="GO" id="GO:0009252">
    <property type="term" value="P:peptidoglycan biosynthetic process"/>
    <property type="evidence" value="ECO:0007669"/>
    <property type="project" value="UniProtKB-KW"/>
</dbReference>
<evidence type="ECO:0000256" key="1">
    <source>
        <dbReference type="ARBA" id="ARBA00007164"/>
    </source>
</evidence>
<comment type="similarity">
    <text evidence="1 9">Belongs to the peptidase S11 family.</text>
</comment>
<proteinExistence type="inferred from homology"/>
<keyword evidence="5" id="KW-0573">Peptidoglycan synthesis</keyword>
<dbReference type="GO" id="GO:0008360">
    <property type="term" value="P:regulation of cell shape"/>
    <property type="evidence" value="ECO:0007669"/>
    <property type="project" value="UniProtKB-KW"/>
</dbReference>
<dbReference type="GO" id="GO:0009002">
    <property type="term" value="F:serine-type D-Ala-D-Ala carboxypeptidase activity"/>
    <property type="evidence" value="ECO:0007669"/>
    <property type="project" value="InterPro"/>
</dbReference>
<feature type="domain" description="Peptidase S11 D-alanyl-D-alanine carboxypeptidase A N-terminal" evidence="11">
    <location>
        <begin position="31"/>
        <end position="251"/>
    </location>
</feature>
<sequence length="484" mass="49691">MPGLPRLRACGALHTLALAAVLIGVALGGARATPMLLVEADTGKVLEQQDAGKPWYPASVTKLMTVYVSLNAMRQGRVTGDSLFTVSALAASQSPTKMGFGVGTKVTLDNALKMLMVKSANDMAVVIAEGVGGNLPDFIAEMNDTAEALGMSGTHFENPNGLPDKEQYTTARDLAILARALIFHFPEHEMLFRLPAIRLGKVVMRNYNRLIDRYPGADGMKTGFICASGFNLVATATRDNKRLIAVILGAPSAVARTEQAALLFEKGFQPSWSIFGAASPTLEGIVNVGGTPTDMNVCNRKRAVAAAENEDDNLYNQGPSTSSYAVSAAIAAGFSKGEGAALLQNLPPSMPPVRVFVGPAGTAPATQDEALGEAKTSAAKPDSGKPKQKTVAVTPGSASKDPAKATISTAPIPAPKPAAKPAVATTTMPAAAKPAAAKPAKPAASPKPAADAKPKPANTTAAASGAAGQNDPLTFGPPPPRPGT</sequence>
<evidence type="ECO:0000256" key="6">
    <source>
        <dbReference type="ARBA" id="ARBA00023316"/>
    </source>
</evidence>
<evidence type="ECO:0000259" key="11">
    <source>
        <dbReference type="Pfam" id="PF00768"/>
    </source>
</evidence>
<dbReference type="InterPro" id="IPR001967">
    <property type="entry name" value="Peptidase_S11_N"/>
</dbReference>
<dbReference type="GO" id="GO:0006508">
    <property type="term" value="P:proteolysis"/>
    <property type="evidence" value="ECO:0007669"/>
    <property type="project" value="InterPro"/>
</dbReference>
<keyword evidence="2" id="KW-0732">Signal</keyword>
<feature type="binding site" evidence="8">
    <location>
        <position position="221"/>
    </location>
    <ligand>
        <name>substrate</name>
    </ligand>
</feature>
<dbReference type="InterPro" id="IPR018044">
    <property type="entry name" value="Peptidase_S11"/>
</dbReference>
<keyword evidence="12" id="KW-0121">Carboxypeptidase</keyword>
<evidence type="ECO:0000256" key="2">
    <source>
        <dbReference type="ARBA" id="ARBA00022729"/>
    </source>
</evidence>
<evidence type="ECO:0000256" key="3">
    <source>
        <dbReference type="ARBA" id="ARBA00022801"/>
    </source>
</evidence>
<evidence type="ECO:0000256" key="9">
    <source>
        <dbReference type="RuleBase" id="RU004016"/>
    </source>
</evidence>
<dbReference type="AlphaFoldDB" id="A0A4R3LRL4"/>
<evidence type="ECO:0000313" key="13">
    <source>
        <dbReference type="Proteomes" id="UP000294664"/>
    </source>
</evidence>
<accession>A0A4R3LRL4</accession>
<dbReference type="InterPro" id="IPR012338">
    <property type="entry name" value="Beta-lactam/transpept-like"/>
</dbReference>
<feature type="active site" description="Proton acceptor" evidence="7">
    <location>
        <position position="62"/>
    </location>
</feature>
<dbReference type="EMBL" id="SMAI01000010">
    <property type="protein sequence ID" value="TCT03163.1"/>
    <property type="molecule type" value="Genomic_DNA"/>
</dbReference>
<keyword evidence="6" id="KW-0961">Cell wall biogenesis/degradation</keyword>
<protein>
    <submittedName>
        <fullName evidence="12">D-alanyl-D-alanine carboxypeptidase</fullName>
    </submittedName>
</protein>
<dbReference type="PRINTS" id="PR00725">
    <property type="entry name" value="DADACBPTASE1"/>
</dbReference>
<reference evidence="12 13" key="1">
    <citation type="submission" date="2019-03" db="EMBL/GenBank/DDBJ databases">
        <title>Genomic Encyclopedia of Type Strains, Phase IV (KMG-IV): sequencing the most valuable type-strain genomes for metagenomic binning, comparative biology and taxonomic classification.</title>
        <authorList>
            <person name="Goeker M."/>
        </authorList>
    </citation>
    <scope>NUCLEOTIDE SEQUENCE [LARGE SCALE GENOMIC DNA]</scope>
    <source>
        <strain evidence="12 13">DSM 9035</strain>
    </source>
</reference>
<organism evidence="12 13">
    <name type="scientific">Aquabacter spiritensis</name>
    <dbReference type="NCBI Taxonomy" id="933073"/>
    <lineage>
        <taxon>Bacteria</taxon>
        <taxon>Pseudomonadati</taxon>
        <taxon>Pseudomonadota</taxon>
        <taxon>Alphaproteobacteria</taxon>
        <taxon>Hyphomicrobiales</taxon>
        <taxon>Xanthobacteraceae</taxon>
        <taxon>Aquabacter</taxon>
    </lineage>
</organism>
<feature type="compositionally biased region" description="Low complexity" evidence="10">
    <location>
        <begin position="419"/>
        <end position="468"/>
    </location>
</feature>
<keyword evidence="12" id="KW-0645">Protease</keyword>
<name>A0A4R3LRL4_9HYPH</name>
<evidence type="ECO:0000256" key="8">
    <source>
        <dbReference type="PIRSR" id="PIRSR618044-2"/>
    </source>
</evidence>
<keyword evidence="3" id="KW-0378">Hydrolase</keyword>
<gene>
    <name evidence="12" type="ORF">EDC64_11026</name>
</gene>
<evidence type="ECO:0000256" key="5">
    <source>
        <dbReference type="ARBA" id="ARBA00022984"/>
    </source>
</evidence>
<keyword evidence="13" id="KW-1185">Reference proteome</keyword>
<keyword evidence="4" id="KW-0133">Cell shape</keyword>
<evidence type="ECO:0000256" key="7">
    <source>
        <dbReference type="PIRSR" id="PIRSR618044-1"/>
    </source>
</evidence>
<dbReference type="Pfam" id="PF00768">
    <property type="entry name" value="Peptidase_S11"/>
    <property type="match status" value="1"/>
</dbReference>
<feature type="active site" evidence="7">
    <location>
        <position position="119"/>
    </location>
</feature>
<dbReference type="PANTHER" id="PTHR21581:SF6">
    <property type="entry name" value="TRAFFICKING PROTEIN PARTICLE COMPLEX SUBUNIT 12"/>
    <property type="match status" value="1"/>
</dbReference>